<name>A0A1G5RJU6_9RHOB</name>
<reference evidence="1 2" key="1">
    <citation type="submission" date="2016-10" db="EMBL/GenBank/DDBJ databases">
        <authorList>
            <person name="de Groot N.N."/>
        </authorList>
    </citation>
    <scope>NUCLEOTIDE SEQUENCE [LARGE SCALE GENOMIC DNA]</scope>
    <source>
        <strain evidence="1 2">U95</strain>
    </source>
</reference>
<dbReference type="EMBL" id="FMWG01000030">
    <property type="protein sequence ID" value="SCZ74353.1"/>
    <property type="molecule type" value="Genomic_DNA"/>
</dbReference>
<organism evidence="1 2">
    <name type="scientific">Epibacterium ulvae</name>
    <dbReference type="NCBI Taxonomy" id="1156985"/>
    <lineage>
        <taxon>Bacteria</taxon>
        <taxon>Pseudomonadati</taxon>
        <taxon>Pseudomonadota</taxon>
        <taxon>Alphaproteobacteria</taxon>
        <taxon>Rhodobacterales</taxon>
        <taxon>Roseobacteraceae</taxon>
        <taxon>Epibacterium</taxon>
    </lineage>
</organism>
<proteinExistence type="predicted"/>
<feature type="non-terminal residue" evidence="1">
    <location>
        <position position="113"/>
    </location>
</feature>
<keyword evidence="2" id="KW-1185">Reference proteome</keyword>
<dbReference type="AlphaFoldDB" id="A0A1G5RJU6"/>
<evidence type="ECO:0000313" key="2">
    <source>
        <dbReference type="Proteomes" id="UP000198767"/>
    </source>
</evidence>
<protein>
    <submittedName>
        <fullName evidence="1">Uncharacterized protein</fullName>
    </submittedName>
</protein>
<accession>A0A1G5RJU6</accession>
<dbReference type="Proteomes" id="UP000198767">
    <property type="component" value="Unassembled WGS sequence"/>
</dbReference>
<gene>
    <name evidence="1" type="ORF">SAMN04488118_1301</name>
</gene>
<evidence type="ECO:0000313" key="1">
    <source>
        <dbReference type="EMBL" id="SCZ74353.1"/>
    </source>
</evidence>
<sequence>MGTGADEFYLFSADELLSSLDGQVDLNTNRVVGFYGEYGAGMNIGVGGEGVYFRGVDTQTGQLVEAHYAGATLGAGATPATVGAGTFGFTGPPTSLSGWSIGAQGSSAITGGV</sequence>
<dbReference type="RefSeq" id="WP_211477642.1">
    <property type="nucleotide sequence ID" value="NZ_FMWG01000030.1"/>
</dbReference>